<organism evidence="4">
    <name type="scientific">Wolinella succinogenes (strain ATCC 29543 / DSM 1740 / CCUG 13145 / JCM 31913 / LMG 7466 / NCTC 11488 / FDC 602W)</name>
    <name type="common">Vibrio succinogenes</name>
    <dbReference type="NCBI Taxonomy" id="273121"/>
    <lineage>
        <taxon>Bacteria</taxon>
        <taxon>Pseudomonadati</taxon>
        <taxon>Campylobacterota</taxon>
        <taxon>Epsilonproteobacteria</taxon>
        <taxon>Campylobacterales</taxon>
        <taxon>Helicobacteraceae</taxon>
        <taxon>Wolinella</taxon>
    </lineage>
</organism>
<gene>
    <name evidence="3" type="ordered locus">WS1822</name>
</gene>
<name>Q7MR12_WOLSU</name>
<dbReference type="SMART" id="SM00749">
    <property type="entry name" value="BON"/>
    <property type="match status" value="1"/>
</dbReference>
<dbReference type="STRING" id="273121.WS1822"/>
<dbReference type="Pfam" id="PF04972">
    <property type="entry name" value="BON"/>
    <property type="match status" value="1"/>
</dbReference>
<keyword evidence="1" id="KW-0732">Signal</keyword>
<dbReference type="InterPro" id="IPR014004">
    <property type="entry name" value="Transpt-assoc_nodulatn_dom_bac"/>
</dbReference>
<feature type="signal peptide" evidence="1">
    <location>
        <begin position="1"/>
        <end position="24"/>
    </location>
</feature>
<feature type="domain" description="BON" evidence="2">
    <location>
        <begin position="37"/>
        <end position="105"/>
    </location>
</feature>
<evidence type="ECO:0000256" key="1">
    <source>
        <dbReference type="SAM" id="SignalP"/>
    </source>
</evidence>
<dbReference type="PANTHER" id="PTHR34606:SF16">
    <property type="entry name" value="BON DOMAIN-CONTAINING PROTEIN"/>
    <property type="match status" value="1"/>
</dbReference>
<dbReference type="InterPro" id="IPR051686">
    <property type="entry name" value="Lipoprotein_DolP"/>
</dbReference>
<reference evidence="3 4" key="1">
    <citation type="journal article" date="2003" name="Proc. Natl. Acad. Sci. U.S.A.">
        <title>Complete genome sequence and analysis of Wolinella succinogenes.</title>
        <authorList>
            <person name="Baar C."/>
            <person name="Eppinger M."/>
            <person name="Raddatz G."/>
            <person name="Simon JM."/>
            <person name="Lanz C."/>
            <person name="Klimmek O."/>
            <person name="Nandakumar R."/>
            <person name="Gross R."/>
            <person name="Rosinus A."/>
            <person name="Keller H."/>
            <person name="Jagtap P."/>
            <person name="Linke B."/>
            <person name="Meyer F."/>
            <person name="Lederer H."/>
            <person name="Schuster S.C."/>
        </authorList>
    </citation>
    <scope>NUCLEOTIDE SEQUENCE [LARGE SCALE GENOMIC DNA]</scope>
    <source>
        <strain evidence="4">ATCC 29543 / DSM 1740 / CCUG 13145 / JCM 31913 / LMG 7466 / NCTC 11488 / FDC 602W</strain>
    </source>
</reference>
<dbReference type="RefSeq" id="WP_011139620.1">
    <property type="nucleotide sequence ID" value="NC_005090.1"/>
</dbReference>
<dbReference type="KEGG" id="wsu:WS1822"/>
<evidence type="ECO:0000313" key="4">
    <source>
        <dbReference type="Proteomes" id="UP000000422"/>
    </source>
</evidence>
<dbReference type="PANTHER" id="PTHR34606">
    <property type="entry name" value="BON DOMAIN-CONTAINING PROTEIN"/>
    <property type="match status" value="1"/>
</dbReference>
<dbReference type="Gene3D" id="3.30.1340.30">
    <property type="match status" value="1"/>
</dbReference>
<dbReference type="InterPro" id="IPR007055">
    <property type="entry name" value="BON_dom"/>
</dbReference>
<dbReference type="eggNOG" id="COG2823">
    <property type="taxonomic scope" value="Bacteria"/>
</dbReference>
<evidence type="ECO:0000313" key="3">
    <source>
        <dbReference type="EMBL" id="CAE10837.1"/>
    </source>
</evidence>
<dbReference type="Proteomes" id="UP000000422">
    <property type="component" value="Chromosome"/>
</dbReference>
<dbReference type="PROSITE" id="PS51257">
    <property type="entry name" value="PROKAR_LIPOPROTEIN"/>
    <property type="match status" value="1"/>
</dbReference>
<keyword evidence="4" id="KW-1185">Reference proteome</keyword>
<dbReference type="PROSITE" id="PS50914">
    <property type="entry name" value="BON"/>
    <property type="match status" value="1"/>
</dbReference>
<sequence length="106" mass="11421">MMTKRFFTALCVGALLFASLQGCASKSGQESTGEYLDSTVISGKVRANILADKEVSIFKIDVTTYKGVVQLSGFVKTTKEKTRAEAIAKEVEGVKKVINNIVVKAD</sequence>
<proteinExistence type="predicted"/>
<dbReference type="HOGENOM" id="CLU_098552_3_0_7"/>
<dbReference type="EMBL" id="BX571661">
    <property type="protein sequence ID" value="CAE10837.1"/>
    <property type="molecule type" value="Genomic_DNA"/>
</dbReference>
<protein>
    <recommendedName>
        <fullName evidence="2">BON domain-containing protein</fullName>
    </recommendedName>
</protein>
<accession>Q7MR12</accession>
<dbReference type="AlphaFoldDB" id="Q7MR12"/>
<evidence type="ECO:0000259" key="2">
    <source>
        <dbReference type="PROSITE" id="PS50914"/>
    </source>
</evidence>
<feature type="chain" id="PRO_5004291452" description="BON domain-containing protein" evidence="1">
    <location>
        <begin position="25"/>
        <end position="106"/>
    </location>
</feature>